<dbReference type="PANTHER" id="PTHR35535:SF2">
    <property type="entry name" value="DUF306 DOMAIN-CONTAINING PROTEIN"/>
    <property type="match status" value="1"/>
</dbReference>
<evidence type="ECO:0000256" key="1">
    <source>
        <dbReference type="SAM" id="SignalP"/>
    </source>
</evidence>
<organism evidence="4 5">
    <name type="scientific">Ottowia flava</name>
    <dbReference type="NCBI Taxonomy" id="2675430"/>
    <lineage>
        <taxon>Bacteria</taxon>
        <taxon>Pseudomonadati</taxon>
        <taxon>Pseudomonadota</taxon>
        <taxon>Betaproteobacteria</taxon>
        <taxon>Burkholderiales</taxon>
        <taxon>Comamonadaceae</taxon>
        <taxon>Ottowia</taxon>
    </lineage>
</organism>
<gene>
    <name evidence="4" type="ORF">ACFSF0_19335</name>
</gene>
<dbReference type="PANTHER" id="PTHR35535">
    <property type="entry name" value="HEAT SHOCK PROTEIN HSLJ"/>
    <property type="match status" value="1"/>
</dbReference>
<dbReference type="Proteomes" id="UP001597304">
    <property type="component" value="Unassembled WGS sequence"/>
</dbReference>
<dbReference type="InterPro" id="IPR038670">
    <property type="entry name" value="HslJ-like_sf"/>
</dbReference>
<dbReference type="RefSeq" id="WP_377615114.1">
    <property type="nucleotide sequence ID" value="NZ_JBHUEJ010000048.1"/>
</dbReference>
<evidence type="ECO:0000313" key="5">
    <source>
        <dbReference type="Proteomes" id="UP001597304"/>
    </source>
</evidence>
<dbReference type="Pfam" id="PF03724">
    <property type="entry name" value="META"/>
    <property type="match status" value="1"/>
</dbReference>
<dbReference type="InterPro" id="IPR053147">
    <property type="entry name" value="Hsp_HslJ-like"/>
</dbReference>
<feature type="domain" description="DUF306" evidence="2">
    <location>
        <begin position="56"/>
        <end position="171"/>
    </location>
</feature>
<keyword evidence="1" id="KW-0732">Signal</keyword>
<feature type="chain" id="PRO_5046636719" evidence="1">
    <location>
        <begin position="17"/>
        <end position="288"/>
    </location>
</feature>
<dbReference type="Pfam" id="PF14302">
    <property type="entry name" value="DUF4377"/>
    <property type="match status" value="1"/>
</dbReference>
<dbReference type="EMBL" id="JBHUEJ010000048">
    <property type="protein sequence ID" value="MFD1712756.1"/>
    <property type="molecule type" value="Genomic_DNA"/>
</dbReference>
<dbReference type="Gene3D" id="2.40.128.270">
    <property type="match status" value="1"/>
</dbReference>
<feature type="signal peptide" evidence="1">
    <location>
        <begin position="1"/>
        <end position="16"/>
    </location>
</feature>
<comment type="caution">
    <text evidence="4">The sequence shown here is derived from an EMBL/GenBank/DDBJ whole genome shotgun (WGS) entry which is preliminary data.</text>
</comment>
<evidence type="ECO:0000313" key="4">
    <source>
        <dbReference type="EMBL" id="MFD1712756.1"/>
    </source>
</evidence>
<accession>A0ABW4KZ95</accession>
<dbReference type="InterPro" id="IPR005184">
    <property type="entry name" value="DUF306_Meta_HslJ"/>
</dbReference>
<dbReference type="InterPro" id="IPR025485">
    <property type="entry name" value="DUF4377"/>
</dbReference>
<keyword evidence="5" id="KW-1185">Reference proteome</keyword>
<evidence type="ECO:0000259" key="2">
    <source>
        <dbReference type="Pfam" id="PF03724"/>
    </source>
</evidence>
<sequence>MPSALGLIARVGPAVAAVAMLAACAQPATQSTNPPPMNQPPSSSIAPAAQAADLARQLTAYEWELTGVRDARGQNDAHWRVTDRPPLRLSFKEGRVAAQNLCNVVGAGYEVNGTQLRISRGMATMRACPEPGLMALEQRVSQQLPTAESAEIRPGAGGVDAPRLTLRFADGSQWELAGAATPETRYGSAGERMFLEVAPRKVACNHPLMRNAKCLRVRDVHYNTQGVKTSTGPWRIFQGSIEGYEHRPGVRNILRVNRYSRAVNGQIPADAPSHAYVLDMVVETRTAR</sequence>
<reference evidence="5" key="1">
    <citation type="journal article" date="2019" name="Int. J. Syst. Evol. Microbiol.">
        <title>The Global Catalogue of Microorganisms (GCM) 10K type strain sequencing project: providing services to taxonomists for standard genome sequencing and annotation.</title>
        <authorList>
            <consortium name="The Broad Institute Genomics Platform"/>
            <consortium name="The Broad Institute Genome Sequencing Center for Infectious Disease"/>
            <person name="Wu L."/>
            <person name="Ma J."/>
        </authorList>
    </citation>
    <scope>NUCLEOTIDE SEQUENCE [LARGE SCALE GENOMIC DNA]</scope>
    <source>
        <strain evidence="5">LMG 29247</strain>
    </source>
</reference>
<name>A0ABW4KZ95_9BURK</name>
<proteinExistence type="predicted"/>
<protein>
    <submittedName>
        <fullName evidence="4">META domain-containing protein</fullName>
    </submittedName>
</protein>
<feature type="domain" description="DUF4377" evidence="3">
    <location>
        <begin position="196"/>
        <end position="283"/>
    </location>
</feature>
<evidence type="ECO:0000259" key="3">
    <source>
        <dbReference type="Pfam" id="PF14302"/>
    </source>
</evidence>